<gene>
    <name evidence="11" type="ORF">I3842_01G048100</name>
</gene>
<dbReference type="GO" id="GO:0005886">
    <property type="term" value="C:plasma membrane"/>
    <property type="evidence" value="ECO:0007669"/>
    <property type="project" value="TreeGrafter"/>
</dbReference>
<dbReference type="InterPro" id="IPR026961">
    <property type="entry name" value="PGG_dom"/>
</dbReference>
<evidence type="ECO:0000256" key="4">
    <source>
        <dbReference type="ARBA" id="ARBA00022989"/>
    </source>
</evidence>
<feature type="compositionally biased region" description="Polar residues" evidence="8">
    <location>
        <begin position="387"/>
        <end position="403"/>
    </location>
</feature>
<feature type="transmembrane region" description="Helical" evidence="9">
    <location>
        <begin position="440"/>
        <end position="464"/>
    </location>
</feature>
<dbReference type="PROSITE" id="PS50297">
    <property type="entry name" value="ANK_REP_REGION"/>
    <property type="match status" value="1"/>
</dbReference>
<dbReference type="EMBL" id="CM031825">
    <property type="protein sequence ID" value="KAG6729768.1"/>
    <property type="molecule type" value="Genomic_DNA"/>
</dbReference>
<evidence type="ECO:0000313" key="11">
    <source>
        <dbReference type="EMBL" id="KAG6729768.1"/>
    </source>
</evidence>
<sequence>MQLVIITVPSVQIRPSLPWMLFSIKPRRKATLSTSKIYIHDPLDRFLTVNKNTILHIFISNSDEKRTDPASAAEFVRYVLEKCPSLSLKANEEEETALQYIAARYGHVSIVEVLINQEKSQNQDDDLESGVVVGDAKEMPIGRVNKKNDTALHEAVRSNHIEVVKLLIKKDPDFSYGANAAGETPLYLATARNFSDLASEILETLKSPAYDGPHGRTVLHAAAFYDNEEITKNILKRYGALSKQADHKKGWTPLQVAAYMNNIKTTQLLLEHDRELAYIKDVDGRTALHIAAQRNSKRVGEEIVSMCPDCCELVDQTNRNELHDLPAQGHLRKKTVEMILKNLSSLWSLFNDQKDADGNTPVHIHCKAFGYDQGRMNSPGVDKRVSNENSQLDTNQIASTRENLPTHEKNSKYSQLGQNTSTQKKEENLVEFDKVYQAHLAVAALIATVTFAAGISFPGGFVGVGDNQPPGSAVLWNTKGLADFLFYDIISFVLSTVTVIFYLIPYSNLVDYACSKLRKRIPEVAFLFSPVLSFLLSLSLYVATVSMMAAFVTAITVAAPDSKLRLPAEGAMRRMKWLLAFLT</sequence>
<evidence type="ECO:0000256" key="8">
    <source>
        <dbReference type="SAM" id="MobiDB-lite"/>
    </source>
</evidence>
<comment type="caution">
    <text evidence="11">The sequence shown here is derived from an EMBL/GenBank/DDBJ whole genome shotgun (WGS) entry which is preliminary data.</text>
</comment>
<feature type="transmembrane region" description="Helical" evidence="9">
    <location>
        <begin position="524"/>
        <end position="542"/>
    </location>
</feature>
<evidence type="ECO:0000256" key="3">
    <source>
        <dbReference type="ARBA" id="ARBA00022737"/>
    </source>
</evidence>
<dbReference type="InterPro" id="IPR002110">
    <property type="entry name" value="Ankyrin_rpt"/>
</dbReference>
<keyword evidence="3" id="KW-0677">Repeat</keyword>
<name>A0A922FZU8_CARIL</name>
<evidence type="ECO:0000256" key="1">
    <source>
        <dbReference type="ARBA" id="ARBA00004141"/>
    </source>
</evidence>
<feature type="domain" description="PGG" evidence="10">
    <location>
        <begin position="434"/>
        <end position="557"/>
    </location>
</feature>
<dbReference type="PROSITE" id="PS50088">
    <property type="entry name" value="ANK_REPEAT"/>
    <property type="match status" value="2"/>
</dbReference>
<accession>A0A922FZU8</accession>
<keyword evidence="5 7" id="KW-0040">ANK repeat</keyword>
<comment type="subcellular location">
    <subcellularLocation>
        <location evidence="1">Membrane</location>
        <topology evidence="1">Multi-pass membrane protein</topology>
    </subcellularLocation>
</comment>
<dbReference type="Pfam" id="PF13962">
    <property type="entry name" value="PGG"/>
    <property type="match status" value="1"/>
</dbReference>
<feature type="region of interest" description="Disordered" evidence="8">
    <location>
        <begin position="375"/>
        <end position="422"/>
    </location>
</feature>
<evidence type="ECO:0000259" key="10">
    <source>
        <dbReference type="Pfam" id="PF13962"/>
    </source>
</evidence>
<proteinExistence type="predicted"/>
<evidence type="ECO:0000313" key="12">
    <source>
        <dbReference type="Proteomes" id="UP000811246"/>
    </source>
</evidence>
<evidence type="ECO:0000256" key="2">
    <source>
        <dbReference type="ARBA" id="ARBA00022692"/>
    </source>
</evidence>
<organism evidence="11 12">
    <name type="scientific">Carya illinoinensis</name>
    <name type="common">Pecan</name>
    <dbReference type="NCBI Taxonomy" id="32201"/>
    <lineage>
        <taxon>Eukaryota</taxon>
        <taxon>Viridiplantae</taxon>
        <taxon>Streptophyta</taxon>
        <taxon>Embryophyta</taxon>
        <taxon>Tracheophyta</taxon>
        <taxon>Spermatophyta</taxon>
        <taxon>Magnoliopsida</taxon>
        <taxon>eudicotyledons</taxon>
        <taxon>Gunneridae</taxon>
        <taxon>Pentapetalae</taxon>
        <taxon>rosids</taxon>
        <taxon>fabids</taxon>
        <taxon>Fagales</taxon>
        <taxon>Juglandaceae</taxon>
        <taxon>Carya</taxon>
    </lineage>
</organism>
<dbReference type="Pfam" id="PF12796">
    <property type="entry name" value="Ank_2"/>
    <property type="match status" value="1"/>
</dbReference>
<dbReference type="PANTHER" id="PTHR24186">
    <property type="entry name" value="PROTEIN PHOSPHATASE 1 REGULATORY SUBUNIT"/>
    <property type="match status" value="1"/>
</dbReference>
<protein>
    <recommendedName>
        <fullName evidence="10">PGG domain-containing protein</fullName>
    </recommendedName>
</protein>
<dbReference type="AlphaFoldDB" id="A0A922FZU8"/>
<evidence type="ECO:0000256" key="7">
    <source>
        <dbReference type="PROSITE-ProRule" id="PRU00023"/>
    </source>
</evidence>
<dbReference type="Proteomes" id="UP000811246">
    <property type="component" value="Chromosome 1"/>
</dbReference>
<dbReference type="PANTHER" id="PTHR24186:SF36">
    <property type="entry name" value="SERINE_THREONINE-PROTEIN PHOSPHATASE 6 REGULATORY ANKYRIN REPEAT SUBUNIT A-LIKE"/>
    <property type="match status" value="1"/>
</dbReference>
<reference evidence="11" key="1">
    <citation type="submission" date="2021-01" db="EMBL/GenBank/DDBJ databases">
        <authorList>
            <person name="Lovell J.T."/>
            <person name="Bentley N."/>
            <person name="Bhattarai G."/>
            <person name="Jenkins J.W."/>
            <person name="Sreedasyam A."/>
            <person name="Alarcon Y."/>
            <person name="Bock C."/>
            <person name="Boston L."/>
            <person name="Carlson J."/>
            <person name="Cervantes K."/>
            <person name="Clermont K."/>
            <person name="Krom N."/>
            <person name="Kubenka K."/>
            <person name="Mamidi S."/>
            <person name="Mattison C."/>
            <person name="Monteros M."/>
            <person name="Pisani C."/>
            <person name="Plott C."/>
            <person name="Rajasekar S."/>
            <person name="Rhein H.S."/>
            <person name="Rohla C."/>
            <person name="Song M."/>
            <person name="Hilaire R.S."/>
            <person name="Shu S."/>
            <person name="Wells L."/>
            <person name="Wang X."/>
            <person name="Webber J."/>
            <person name="Heerema R.J."/>
            <person name="Klein P."/>
            <person name="Conner P."/>
            <person name="Grauke L."/>
            <person name="Grimwood J."/>
            <person name="Schmutz J."/>
            <person name="Randall J.J."/>
        </authorList>
    </citation>
    <scope>NUCLEOTIDE SEQUENCE</scope>
    <source>
        <tissue evidence="11">Leaf</tissue>
    </source>
</reference>
<feature type="repeat" description="ANK" evidence="7">
    <location>
        <begin position="249"/>
        <end position="281"/>
    </location>
</feature>
<feature type="repeat" description="ANK" evidence="7">
    <location>
        <begin position="147"/>
        <end position="179"/>
    </location>
</feature>
<evidence type="ECO:0000256" key="6">
    <source>
        <dbReference type="ARBA" id="ARBA00023136"/>
    </source>
</evidence>
<keyword evidence="6 9" id="KW-0472">Membrane</keyword>
<feature type="transmembrane region" description="Helical" evidence="9">
    <location>
        <begin position="484"/>
        <end position="504"/>
    </location>
</feature>
<keyword evidence="4 9" id="KW-1133">Transmembrane helix</keyword>
<evidence type="ECO:0000256" key="5">
    <source>
        <dbReference type="ARBA" id="ARBA00023043"/>
    </source>
</evidence>
<dbReference type="Pfam" id="PF00023">
    <property type="entry name" value="Ank"/>
    <property type="match status" value="1"/>
</dbReference>
<dbReference type="Pfam" id="PF13637">
    <property type="entry name" value="Ank_4"/>
    <property type="match status" value="1"/>
</dbReference>
<feature type="compositionally biased region" description="Polar residues" evidence="8">
    <location>
        <begin position="412"/>
        <end position="422"/>
    </location>
</feature>
<keyword evidence="2 9" id="KW-0812">Transmembrane</keyword>
<evidence type="ECO:0000256" key="9">
    <source>
        <dbReference type="SAM" id="Phobius"/>
    </source>
</evidence>
<dbReference type="SMART" id="SM00248">
    <property type="entry name" value="ANK"/>
    <property type="match status" value="7"/>
</dbReference>